<accession>A0A7G9YUD7</accession>
<evidence type="ECO:0000256" key="3">
    <source>
        <dbReference type="ARBA" id="ARBA00022840"/>
    </source>
</evidence>
<dbReference type="InterPro" id="IPR051046">
    <property type="entry name" value="MurCDEF_CellWall_CoF430Synth"/>
</dbReference>
<evidence type="ECO:0000259" key="4">
    <source>
        <dbReference type="Pfam" id="PF08245"/>
    </source>
</evidence>
<dbReference type="EC" id="6.4.1.9" evidence="5"/>
<dbReference type="GO" id="GO:0016881">
    <property type="term" value="F:acid-amino acid ligase activity"/>
    <property type="evidence" value="ECO:0007669"/>
    <property type="project" value="InterPro"/>
</dbReference>
<proteinExistence type="predicted"/>
<dbReference type="Gene3D" id="3.40.1190.10">
    <property type="entry name" value="Mur-like, catalytic domain"/>
    <property type="match status" value="1"/>
</dbReference>
<name>A0A7G9YUD7_9EURY</name>
<reference evidence="5" key="1">
    <citation type="submission" date="2020-06" db="EMBL/GenBank/DDBJ databases">
        <title>Unique genomic features of the anaerobic methanotrophic archaea.</title>
        <authorList>
            <person name="Chadwick G.L."/>
            <person name="Skennerton C.T."/>
            <person name="Laso-Perez R."/>
            <person name="Leu A.O."/>
            <person name="Speth D.R."/>
            <person name="Yu H."/>
            <person name="Morgan-Lang C."/>
            <person name="Hatzenpichler R."/>
            <person name="Goudeau D."/>
            <person name="Malmstrom R."/>
            <person name="Brazelton W.J."/>
            <person name="Woyke T."/>
            <person name="Hallam S.J."/>
            <person name="Tyson G.W."/>
            <person name="Wegener G."/>
            <person name="Boetius A."/>
            <person name="Orphan V."/>
        </authorList>
    </citation>
    <scope>NUCLEOTIDE SEQUENCE</scope>
</reference>
<dbReference type="SUPFAM" id="SSF53623">
    <property type="entry name" value="MurD-like peptide ligases, catalytic domain"/>
    <property type="match status" value="1"/>
</dbReference>
<dbReference type="PANTHER" id="PTHR43024">
    <property type="entry name" value="UDP-N-ACETYLMURAMOYL-TRIPEPTIDE--D-ALANYL-D-ALANINE LIGASE"/>
    <property type="match status" value="1"/>
</dbReference>
<keyword evidence="1 5" id="KW-0436">Ligase</keyword>
<keyword evidence="3" id="KW-0067">ATP-binding</keyword>
<evidence type="ECO:0000256" key="1">
    <source>
        <dbReference type="ARBA" id="ARBA00022598"/>
    </source>
</evidence>
<dbReference type="Pfam" id="PF08245">
    <property type="entry name" value="Mur_ligase_M"/>
    <property type="match status" value="1"/>
</dbReference>
<evidence type="ECO:0000313" key="5">
    <source>
        <dbReference type="EMBL" id="QNO51621.1"/>
    </source>
</evidence>
<dbReference type="InterPro" id="IPR013221">
    <property type="entry name" value="Mur_ligase_cen"/>
</dbReference>
<organism evidence="5">
    <name type="scientific">Candidatus Methanophagaceae archaeon ANME-1 ERB6</name>
    <dbReference type="NCBI Taxonomy" id="2759912"/>
    <lineage>
        <taxon>Archaea</taxon>
        <taxon>Methanobacteriati</taxon>
        <taxon>Methanobacteriota</taxon>
        <taxon>Stenosarchaea group</taxon>
        <taxon>Methanomicrobia</taxon>
        <taxon>Candidatus Methanophagales</taxon>
        <taxon>Candidatus Methanophagaceae</taxon>
    </lineage>
</organism>
<feature type="domain" description="Mur ligase central" evidence="4">
    <location>
        <begin position="114"/>
        <end position="296"/>
    </location>
</feature>
<dbReference type="PANTHER" id="PTHR43024:SF1">
    <property type="entry name" value="UDP-N-ACETYLMURAMOYL-TRIPEPTIDE--D-ALANYL-D-ALANINE LIGASE"/>
    <property type="match status" value="1"/>
</dbReference>
<dbReference type="NCBIfam" id="NF033197">
    <property type="entry name" value="F430_CfbE"/>
    <property type="match status" value="1"/>
</dbReference>
<gene>
    <name evidence="5" type="primary">cfbE</name>
    <name evidence="5" type="ORF">JFJFMGFI_00020</name>
</gene>
<sequence>MSQIEGGYTSYTIKNMNLKEATRILVLDTIHGGEIIAEELKELGKQAEAFDPYHQSFSKALDYDLVIAPVHLNPNFEVVKQALKMEIPFMSHHKAVKEIARLKNMFRDTKVVEVTGTVGKTAVCELICQLLKNKNAKVLSHTSSVTRFQSAGEEVQFPRIGGAPANVLKVMRIAKEKKLKAEIAVFEISLGLTGIGDVGVITSLEADYRIAGGTKDASAAKIASIQNYAYTDADMDEIEGGNRRSAVIVLPDSFAEMQKKRKNELKGFNTNFFGATAKAKNLWLDDTENKVFFDGLKTVNGDSVSGGMKFNFEAGFYGDYYRNCLEASFCTVLSLGIPPERVNTGDISAVRGRLKVENRKGRFLIDNSNSGTKLKFLNEITEMARRYSGKMILIVGMESEYVCEGVNEEELKEVVANASGDFVEIIIVGAEFKDKIEGKTVFFSDTLDAALEKAVSDSEEGSVIISNVKTWR</sequence>
<dbReference type="InterPro" id="IPR036565">
    <property type="entry name" value="Mur-like_cat_sf"/>
</dbReference>
<keyword evidence="2" id="KW-0547">Nucleotide-binding</keyword>
<dbReference type="AlphaFoldDB" id="A0A7G9YUD7"/>
<protein>
    <submittedName>
        <fullName evidence="5">Coenzyme F(430) synthetase</fullName>
        <ecNumber evidence="5">6.4.1.9</ecNumber>
    </submittedName>
</protein>
<evidence type="ECO:0000256" key="2">
    <source>
        <dbReference type="ARBA" id="ARBA00022741"/>
    </source>
</evidence>
<dbReference type="EMBL" id="MT631474">
    <property type="protein sequence ID" value="QNO51621.1"/>
    <property type="molecule type" value="Genomic_DNA"/>
</dbReference>
<dbReference type="GO" id="GO:0005524">
    <property type="term" value="F:ATP binding"/>
    <property type="evidence" value="ECO:0007669"/>
    <property type="project" value="UniProtKB-KW"/>
</dbReference>